<organism evidence="2 3">
    <name type="scientific">Oenococcus oeni</name>
    <name type="common">Leuconostoc oenos</name>
    <dbReference type="NCBI Taxonomy" id="1247"/>
    <lineage>
        <taxon>Bacteria</taxon>
        <taxon>Bacillati</taxon>
        <taxon>Bacillota</taxon>
        <taxon>Bacilli</taxon>
        <taxon>Lactobacillales</taxon>
        <taxon>Lactobacillaceae</taxon>
        <taxon>Oenococcus</taxon>
    </lineage>
</organism>
<dbReference type="AlphaFoldDB" id="A0AAQ2UVY7"/>
<feature type="transmembrane region" description="Helical" evidence="1">
    <location>
        <begin position="56"/>
        <end position="75"/>
    </location>
</feature>
<evidence type="ECO:0000313" key="2">
    <source>
        <dbReference type="EMBL" id="VDB99199.1"/>
    </source>
</evidence>
<name>A0AAQ2UVY7_OENOE</name>
<accession>A0AAQ2UVY7</accession>
<gene>
    <name evidence="2" type="ORF">OENI_1797</name>
</gene>
<dbReference type="EMBL" id="LR031358">
    <property type="protein sequence ID" value="VDB99199.1"/>
    <property type="molecule type" value="Genomic_DNA"/>
</dbReference>
<evidence type="ECO:0000256" key="1">
    <source>
        <dbReference type="SAM" id="Phobius"/>
    </source>
</evidence>
<dbReference type="Proteomes" id="UP000294726">
    <property type="component" value="Chromosome"/>
</dbReference>
<keyword evidence="1" id="KW-0812">Transmembrane</keyword>
<sequence>MHPLKLVLFFSFVICSIQQVTTSHVYEKRRGYEMFSIVAAFDLICVATVLFNSNSVWIPLFIFSFIINIDIWGTFN</sequence>
<proteinExistence type="predicted"/>
<keyword evidence="1" id="KW-0472">Membrane</keyword>
<keyword evidence="1" id="KW-1133">Transmembrane helix</keyword>
<feature type="transmembrane region" description="Helical" evidence="1">
    <location>
        <begin position="32"/>
        <end position="51"/>
    </location>
</feature>
<evidence type="ECO:0000313" key="3">
    <source>
        <dbReference type="Proteomes" id="UP000294726"/>
    </source>
</evidence>
<reference evidence="2 3" key="1">
    <citation type="submission" date="2018-08" db="EMBL/GenBank/DDBJ databases">
        <authorList>
            <person name="Lorentzen P. G. S. M."/>
        </authorList>
    </citation>
    <scope>NUCLEOTIDE SEQUENCE [LARGE SCALE GENOMIC DNA]</scope>
    <source>
        <strain evidence="2 3">CRBO_1381</strain>
    </source>
</reference>
<protein>
    <submittedName>
        <fullName evidence="2">Uncharacterized protein</fullName>
    </submittedName>
</protein>